<proteinExistence type="predicted"/>
<evidence type="ECO:0000313" key="2">
    <source>
        <dbReference type="Proteomes" id="UP001230685"/>
    </source>
</evidence>
<organism evidence="1 2">
    <name type="scientific">Sphingomonas aurea</name>
    <dbReference type="NCBI Taxonomy" id="3063994"/>
    <lineage>
        <taxon>Bacteria</taxon>
        <taxon>Pseudomonadati</taxon>
        <taxon>Pseudomonadota</taxon>
        <taxon>Alphaproteobacteria</taxon>
        <taxon>Sphingomonadales</taxon>
        <taxon>Sphingomonadaceae</taxon>
        <taxon>Sphingomonas</taxon>
    </lineage>
</organism>
<gene>
    <name evidence="1" type="ORF">Q5H91_08050</name>
</gene>
<sequence>MAEDRLTIDPASIFDNVDQHRVEFAATIDGARHAFAAQYDLLRALSGEDPNDRAVAAFHAQEDRIATLGTRAFARDQDQVMVVISENDLD</sequence>
<evidence type="ECO:0008006" key="3">
    <source>
        <dbReference type="Google" id="ProtNLM"/>
    </source>
</evidence>
<protein>
    <recommendedName>
        <fullName evidence="3">DUF1488 family protein</fullName>
    </recommendedName>
</protein>
<dbReference type="EMBL" id="JAUUDS010000003">
    <property type="protein sequence ID" value="MDP1027160.1"/>
    <property type="molecule type" value="Genomic_DNA"/>
</dbReference>
<comment type="caution">
    <text evidence="1">The sequence shown here is derived from an EMBL/GenBank/DDBJ whole genome shotgun (WGS) entry which is preliminary data.</text>
</comment>
<dbReference type="RefSeq" id="WP_305172875.1">
    <property type="nucleotide sequence ID" value="NZ_JAUUDS010000003.1"/>
</dbReference>
<name>A0ABT9EJL6_9SPHN</name>
<dbReference type="Proteomes" id="UP001230685">
    <property type="component" value="Unassembled WGS sequence"/>
</dbReference>
<accession>A0ABT9EJL6</accession>
<reference evidence="1 2" key="1">
    <citation type="submission" date="2023-07" db="EMBL/GenBank/DDBJ databases">
        <authorList>
            <person name="Kim M.K."/>
        </authorList>
    </citation>
    <scope>NUCLEOTIDE SEQUENCE [LARGE SCALE GENOMIC DNA]</scope>
    <source>
        <strain evidence="1 2">KR1UV-12</strain>
    </source>
</reference>
<evidence type="ECO:0000313" key="1">
    <source>
        <dbReference type="EMBL" id="MDP1027160.1"/>
    </source>
</evidence>
<keyword evidence="2" id="KW-1185">Reference proteome</keyword>